<dbReference type="PANTHER" id="PTHR34239:SF2">
    <property type="entry name" value="TRANSPOSABLE ELEMENT P TRANSPOSASE_THAP9 CONSERVED DOMAIN-CONTAINING PROTEIN"/>
    <property type="match status" value="1"/>
</dbReference>
<comment type="caution">
    <text evidence="2">The sequence shown here is derived from an EMBL/GenBank/DDBJ whole genome shotgun (WGS) entry which is preliminary data.</text>
</comment>
<sequence>MTKNLTNFMVDLKKSQLDYAAEMRKSQQEFFNYFCDNESMVSCDDFDNQDMVVDDDDGTKALNNLNNLFDGKQKGGGADVSTHTTSSTSSTPFTLDKSSNMPEGFVDILSQYNKDEQYSASIDDGLAKVLDNIVKFGLSEDKVNDLLNKYKRPSNCDFLEVTKVNPPLWEFLSSETKSNDLKLQRIQNMIISGLIPLARLSELLMKKAIGGDDVGVKDGFRLLTDSIALLASANADINGRRRIWMKGEVHSNYRSLCTLKGDNGTLLFGSDLSQKLKDISETNRVSQKANNRYYGYRDRHSNSNRFSPYYSGRKPFSRNLAMKANSGQRFLENRQKQPFKRKKFGRNVSPSVHSKANNNKQ</sequence>
<name>A0AAN8PXG1_PATCE</name>
<protein>
    <submittedName>
        <fullName evidence="2">Uncharacterized protein</fullName>
    </submittedName>
</protein>
<gene>
    <name evidence="2" type="ORF">SNE40_009076</name>
</gene>
<proteinExistence type="predicted"/>
<dbReference type="EMBL" id="JAZGQO010000007">
    <property type="protein sequence ID" value="KAK6181151.1"/>
    <property type="molecule type" value="Genomic_DNA"/>
</dbReference>
<dbReference type="AlphaFoldDB" id="A0AAN8PXG1"/>
<accession>A0AAN8PXG1</accession>
<reference evidence="2 3" key="1">
    <citation type="submission" date="2024-01" db="EMBL/GenBank/DDBJ databases">
        <title>The genome of the rayed Mediterranean limpet Patella caerulea (Linnaeus, 1758).</title>
        <authorList>
            <person name="Anh-Thu Weber A."/>
            <person name="Halstead-Nussloch G."/>
        </authorList>
    </citation>
    <scope>NUCLEOTIDE SEQUENCE [LARGE SCALE GENOMIC DNA]</scope>
    <source>
        <strain evidence="2">AATW-2023a</strain>
        <tissue evidence="2">Whole specimen</tissue>
    </source>
</reference>
<dbReference type="Proteomes" id="UP001347796">
    <property type="component" value="Unassembled WGS sequence"/>
</dbReference>
<evidence type="ECO:0000313" key="3">
    <source>
        <dbReference type="Proteomes" id="UP001347796"/>
    </source>
</evidence>
<dbReference type="PANTHER" id="PTHR34239">
    <property type="entry name" value="APPLE DOMAIN-CONTAINING PROTEIN"/>
    <property type="match status" value="1"/>
</dbReference>
<organism evidence="2 3">
    <name type="scientific">Patella caerulea</name>
    <name type="common">Rayed Mediterranean limpet</name>
    <dbReference type="NCBI Taxonomy" id="87958"/>
    <lineage>
        <taxon>Eukaryota</taxon>
        <taxon>Metazoa</taxon>
        <taxon>Spiralia</taxon>
        <taxon>Lophotrochozoa</taxon>
        <taxon>Mollusca</taxon>
        <taxon>Gastropoda</taxon>
        <taxon>Patellogastropoda</taxon>
        <taxon>Patelloidea</taxon>
        <taxon>Patellidae</taxon>
        <taxon>Patella</taxon>
    </lineage>
</organism>
<feature type="compositionally biased region" description="Low complexity" evidence="1">
    <location>
        <begin position="81"/>
        <end position="91"/>
    </location>
</feature>
<evidence type="ECO:0000256" key="1">
    <source>
        <dbReference type="SAM" id="MobiDB-lite"/>
    </source>
</evidence>
<feature type="region of interest" description="Disordered" evidence="1">
    <location>
        <begin position="334"/>
        <end position="361"/>
    </location>
</feature>
<evidence type="ECO:0000313" key="2">
    <source>
        <dbReference type="EMBL" id="KAK6181151.1"/>
    </source>
</evidence>
<feature type="region of interest" description="Disordered" evidence="1">
    <location>
        <begin position="73"/>
        <end position="97"/>
    </location>
</feature>
<keyword evidence="3" id="KW-1185">Reference proteome</keyword>
<feature type="compositionally biased region" description="Polar residues" evidence="1">
    <location>
        <begin position="348"/>
        <end position="361"/>
    </location>
</feature>